<dbReference type="Gene3D" id="2.60.40.1180">
    <property type="entry name" value="Golgi alpha-mannosidase II"/>
    <property type="match status" value="1"/>
</dbReference>
<evidence type="ECO:0000256" key="7">
    <source>
        <dbReference type="ARBA" id="ARBA00023180"/>
    </source>
</evidence>
<evidence type="ECO:0000256" key="10">
    <source>
        <dbReference type="ARBA" id="ARBA00055929"/>
    </source>
</evidence>
<keyword evidence="8" id="KW-0458">Lysosome</keyword>
<dbReference type="GO" id="GO:0004566">
    <property type="term" value="F:beta-glucuronidase activity"/>
    <property type="evidence" value="ECO:0007669"/>
    <property type="project" value="TreeGrafter"/>
</dbReference>
<dbReference type="InterPro" id="IPR007235">
    <property type="entry name" value="Glyco_trans_28_C"/>
</dbReference>
<comment type="subcellular location">
    <subcellularLocation>
        <location evidence="9">Lysosome membrane</location>
        <topology evidence="9">Peripheral membrane protein</topology>
    </subcellularLocation>
    <subcellularLocation>
        <location evidence="1">Secreted</location>
    </subcellularLocation>
</comment>
<comment type="similarity">
    <text evidence="2">Belongs to the glycosyl hydrolase 79 family.</text>
</comment>
<evidence type="ECO:0000256" key="2">
    <source>
        <dbReference type="ARBA" id="ARBA00009800"/>
    </source>
</evidence>
<dbReference type="InterPro" id="IPR005199">
    <property type="entry name" value="Glyco_hydro_79"/>
</dbReference>
<evidence type="ECO:0000256" key="3">
    <source>
        <dbReference type="ARBA" id="ARBA00022525"/>
    </source>
</evidence>
<evidence type="ECO:0000256" key="8">
    <source>
        <dbReference type="ARBA" id="ARBA00023228"/>
    </source>
</evidence>
<reference evidence="12 13" key="1">
    <citation type="journal article" date="2022" name="Nat. Plants">
        <title>Genomes of leafy and leafless Platanthera orchids illuminate the evolution of mycoheterotrophy.</title>
        <authorList>
            <person name="Li M.H."/>
            <person name="Liu K.W."/>
            <person name="Li Z."/>
            <person name="Lu H.C."/>
            <person name="Ye Q.L."/>
            <person name="Zhang D."/>
            <person name="Wang J.Y."/>
            <person name="Li Y.F."/>
            <person name="Zhong Z.M."/>
            <person name="Liu X."/>
            <person name="Yu X."/>
            <person name="Liu D.K."/>
            <person name="Tu X.D."/>
            <person name="Liu B."/>
            <person name="Hao Y."/>
            <person name="Liao X.Y."/>
            <person name="Jiang Y.T."/>
            <person name="Sun W.H."/>
            <person name="Chen J."/>
            <person name="Chen Y.Q."/>
            <person name="Ai Y."/>
            <person name="Zhai J.W."/>
            <person name="Wu S.S."/>
            <person name="Zhou Z."/>
            <person name="Hsiao Y.Y."/>
            <person name="Wu W.L."/>
            <person name="Chen Y.Y."/>
            <person name="Lin Y.F."/>
            <person name="Hsu J.L."/>
            <person name="Li C.Y."/>
            <person name="Wang Z.W."/>
            <person name="Zhao X."/>
            <person name="Zhong W.Y."/>
            <person name="Ma X.K."/>
            <person name="Ma L."/>
            <person name="Huang J."/>
            <person name="Chen G.Z."/>
            <person name="Huang M.Z."/>
            <person name="Huang L."/>
            <person name="Peng D.H."/>
            <person name="Luo Y.B."/>
            <person name="Zou S.Q."/>
            <person name="Chen S.P."/>
            <person name="Lan S."/>
            <person name="Tsai W.C."/>
            <person name="Van de Peer Y."/>
            <person name="Liu Z.J."/>
        </authorList>
    </citation>
    <scope>NUCLEOTIDE SEQUENCE [LARGE SCALE GENOMIC DNA]</scope>
    <source>
        <strain evidence="12">Lor287</strain>
    </source>
</reference>
<evidence type="ECO:0000256" key="9">
    <source>
        <dbReference type="ARBA" id="ARBA00023765"/>
    </source>
</evidence>
<feature type="domain" description="Glycosyl transferase family 28 C-terminal" evidence="11">
    <location>
        <begin position="31"/>
        <end position="96"/>
    </location>
</feature>
<dbReference type="PANTHER" id="PTHR14363">
    <property type="entry name" value="HEPARANASE-RELATED"/>
    <property type="match status" value="1"/>
</dbReference>
<dbReference type="InterPro" id="IPR013780">
    <property type="entry name" value="Glyco_hydro_b"/>
</dbReference>
<protein>
    <submittedName>
        <fullName evidence="12">Heparanase-like protein 3</fullName>
    </submittedName>
</protein>
<keyword evidence="5" id="KW-0378">Hydrolase</keyword>
<dbReference type="Pfam" id="PF03662">
    <property type="entry name" value="Glyco_hydro_79n"/>
    <property type="match status" value="1"/>
</dbReference>
<evidence type="ECO:0000313" key="12">
    <source>
        <dbReference type="EMBL" id="KAK8926663.1"/>
    </source>
</evidence>
<dbReference type="GO" id="GO:0005576">
    <property type="term" value="C:extracellular region"/>
    <property type="evidence" value="ECO:0007669"/>
    <property type="project" value="UniProtKB-SubCell"/>
</dbReference>
<dbReference type="Pfam" id="PF04101">
    <property type="entry name" value="Glyco_tran_28_C"/>
    <property type="match status" value="1"/>
</dbReference>
<evidence type="ECO:0000256" key="5">
    <source>
        <dbReference type="ARBA" id="ARBA00022801"/>
    </source>
</evidence>
<dbReference type="SUPFAM" id="SSF53756">
    <property type="entry name" value="UDP-Glycosyltransferase/glycogen phosphorylase"/>
    <property type="match status" value="1"/>
</dbReference>
<dbReference type="GO" id="GO:0009505">
    <property type="term" value="C:plant-type cell wall"/>
    <property type="evidence" value="ECO:0007669"/>
    <property type="project" value="TreeGrafter"/>
</dbReference>
<comment type="function">
    <text evidence="10">Endoglycosidase which is a cell surface and extracellular matrix-degrading enzyme. Cleaves heparan sulfate proteoglycans (HSPGs) into heparan sulfate side chains and core proteoglycans.</text>
</comment>
<dbReference type="GO" id="GO:0016758">
    <property type="term" value="F:hexosyltransferase activity"/>
    <property type="evidence" value="ECO:0007669"/>
    <property type="project" value="InterPro"/>
</dbReference>
<evidence type="ECO:0000256" key="4">
    <source>
        <dbReference type="ARBA" id="ARBA00022729"/>
    </source>
</evidence>
<dbReference type="FunFam" id="3.20.20.80:FF:000023">
    <property type="entry name" value="heparanase-like protein 3"/>
    <property type="match status" value="1"/>
</dbReference>
<dbReference type="Proteomes" id="UP001418222">
    <property type="component" value="Unassembled WGS sequence"/>
</dbReference>
<proteinExistence type="inferred from homology"/>
<name>A0AAP0B4P0_9ASPA</name>
<dbReference type="AlphaFoldDB" id="A0AAP0B4P0"/>
<accession>A0AAP0B4P0</accession>
<dbReference type="EMBL" id="JBBWWQ010000016">
    <property type="protein sequence ID" value="KAK8926663.1"/>
    <property type="molecule type" value="Genomic_DNA"/>
</dbReference>
<gene>
    <name evidence="12" type="ORF">KSP39_PZI018195</name>
</gene>
<evidence type="ECO:0000256" key="1">
    <source>
        <dbReference type="ARBA" id="ARBA00004613"/>
    </source>
</evidence>
<keyword evidence="3" id="KW-0964">Secreted</keyword>
<sequence length="542" mass="58931">MGGGDGMGPVKKTAMALGESLYDGSQRKPIGQLIVICGRNQTLRSTLQLIQWKIPVKIWGFERHMEKWMGACDCIITKAGPGTIAEALIRGLPIILNDFIPGQDLSNPILVNALKAFSTIRLRLGGTKQDNVIYETGDHGLQPCIPFVANASNLFGFNEGCLPVSRWDQLNEFFQKTSAQVIFGLNALNGRVLMQDGSLGGPWNHENAKSLIRYTADKGYTIYGWELGNELSGKGIKARIGVAQYAADLISLKQVVDEIYQGNPVKPLVIAPGGNFEAGWYSEFIDMTKGSSSLDVITHHMYILGSGNGTSDGLVEKILNSSVLDKPALVFSCLRDIIRKSGTGATAWVGEAGGAHHGGHHLVTDSFVSSLWYLDQLGMSASYDTKSYCRQSLIGGNYGLLDTTTFRPNPDYYSALLWHQLMGPKVLSTSFIGTKNIRAYSHCARPSKGITLVLLNLDPNTTTHVTVKGSNFEQREEYHLTAGDGNLHSQTMLLNGEPLNVNSDGCIPALTPNKVDGSQPIKLAPLSIVFAHFRYFHAPACL</sequence>
<comment type="caution">
    <text evidence="12">The sequence shown here is derived from an EMBL/GenBank/DDBJ whole genome shotgun (WGS) entry which is preliminary data.</text>
</comment>
<keyword evidence="6" id="KW-0472">Membrane</keyword>
<keyword evidence="4" id="KW-0732">Signal</keyword>
<organism evidence="12 13">
    <name type="scientific">Platanthera zijinensis</name>
    <dbReference type="NCBI Taxonomy" id="2320716"/>
    <lineage>
        <taxon>Eukaryota</taxon>
        <taxon>Viridiplantae</taxon>
        <taxon>Streptophyta</taxon>
        <taxon>Embryophyta</taxon>
        <taxon>Tracheophyta</taxon>
        <taxon>Spermatophyta</taxon>
        <taxon>Magnoliopsida</taxon>
        <taxon>Liliopsida</taxon>
        <taxon>Asparagales</taxon>
        <taxon>Orchidaceae</taxon>
        <taxon>Orchidoideae</taxon>
        <taxon>Orchideae</taxon>
        <taxon>Orchidinae</taxon>
        <taxon>Platanthera</taxon>
    </lineage>
</organism>
<dbReference type="SUPFAM" id="SSF51445">
    <property type="entry name" value="(Trans)glycosidases"/>
    <property type="match status" value="1"/>
</dbReference>
<dbReference type="Gene3D" id="3.40.50.2000">
    <property type="entry name" value="Glycogen Phosphorylase B"/>
    <property type="match status" value="1"/>
</dbReference>
<dbReference type="GO" id="GO:0005765">
    <property type="term" value="C:lysosomal membrane"/>
    <property type="evidence" value="ECO:0007669"/>
    <property type="project" value="UniProtKB-SubCell"/>
</dbReference>
<dbReference type="PANTHER" id="PTHR14363:SF17">
    <property type="entry name" value="HEPARANASE-LIKE PROTEIN 3"/>
    <property type="match status" value="1"/>
</dbReference>
<dbReference type="Gene3D" id="3.20.20.80">
    <property type="entry name" value="Glycosidases"/>
    <property type="match status" value="1"/>
</dbReference>
<keyword evidence="13" id="KW-1185">Reference proteome</keyword>
<evidence type="ECO:0000313" key="13">
    <source>
        <dbReference type="Proteomes" id="UP001418222"/>
    </source>
</evidence>
<evidence type="ECO:0000259" key="11">
    <source>
        <dbReference type="Pfam" id="PF04101"/>
    </source>
</evidence>
<dbReference type="InterPro" id="IPR017853">
    <property type="entry name" value="GH"/>
</dbReference>
<keyword evidence="7" id="KW-0325">Glycoprotein</keyword>
<evidence type="ECO:0000256" key="6">
    <source>
        <dbReference type="ARBA" id="ARBA00023136"/>
    </source>
</evidence>